<gene>
    <name evidence="1" type="ORF">LOK49_LG02G02112</name>
</gene>
<organism evidence="1 2">
    <name type="scientific">Camellia lanceoleosa</name>
    <dbReference type="NCBI Taxonomy" id="1840588"/>
    <lineage>
        <taxon>Eukaryota</taxon>
        <taxon>Viridiplantae</taxon>
        <taxon>Streptophyta</taxon>
        <taxon>Embryophyta</taxon>
        <taxon>Tracheophyta</taxon>
        <taxon>Spermatophyta</taxon>
        <taxon>Magnoliopsida</taxon>
        <taxon>eudicotyledons</taxon>
        <taxon>Gunneridae</taxon>
        <taxon>Pentapetalae</taxon>
        <taxon>asterids</taxon>
        <taxon>Ericales</taxon>
        <taxon>Theaceae</taxon>
        <taxon>Camellia</taxon>
    </lineage>
</organism>
<reference evidence="1 2" key="1">
    <citation type="journal article" date="2022" name="Plant J.">
        <title>Chromosome-level genome of Camellia lanceoleosa provides a valuable resource for understanding genome evolution and self-incompatibility.</title>
        <authorList>
            <person name="Gong W."/>
            <person name="Xiao S."/>
            <person name="Wang L."/>
            <person name="Liao Z."/>
            <person name="Chang Y."/>
            <person name="Mo W."/>
            <person name="Hu G."/>
            <person name="Li W."/>
            <person name="Zhao G."/>
            <person name="Zhu H."/>
            <person name="Hu X."/>
            <person name="Ji K."/>
            <person name="Xiang X."/>
            <person name="Song Q."/>
            <person name="Yuan D."/>
            <person name="Jin S."/>
            <person name="Zhang L."/>
        </authorList>
    </citation>
    <scope>NUCLEOTIDE SEQUENCE [LARGE SCALE GENOMIC DNA]</scope>
    <source>
        <strain evidence="1">SQ_2022a</strain>
    </source>
</reference>
<proteinExistence type="predicted"/>
<dbReference type="EMBL" id="CM045760">
    <property type="protein sequence ID" value="KAI8027926.1"/>
    <property type="molecule type" value="Genomic_DNA"/>
</dbReference>
<name>A0ACC0IUW8_9ERIC</name>
<evidence type="ECO:0000313" key="1">
    <source>
        <dbReference type="EMBL" id="KAI8027926.1"/>
    </source>
</evidence>
<evidence type="ECO:0000313" key="2">
    <source>
        <dbReference type="Proteomes" id="UP001060215"/>
    </source>
</evidence>
<accession>A0ACC0IUW8</accession>
<keyword evidence="2" id="KW-1185">Reference proteome</keyword>
<dbReference type="Proteomes" id="UP001060215">
    <property type="component" value="Chromosome 3"/>
</dbReference>
<comment type="caution">
    <text evidence="1">The sequence shown here is derived from an EMBL/GenBank/DDBJ whole genome shotgun (WGS) entry which is preliminary data.</text>
</comment>
<sequence length="247" mass="27351">MLKVFTVRINNIDEEDPGQLYGTITVTDGLSSQYIYNRSRDNYESIRPRDTTLLTSPAARSISAYDSFTIDAALKDKDKLSLDDDVSSGQISWNVFNTTNEYDKPLYEYVPGKYGSVTVNYIVLSDAVEAIVEVTLINGDGENPVDVYRLITAHNGNFTNESVLFRKISNEYIDVKPGHPIPLSRSVVAIPQNSSLIVRANLMDHDSLSPNDEIANGTTQFPAQLSGTSQKNISGKYGEIQVKVTWA</sequence>
<protein>
    <submittedName>
        <fullName evidence="1">Uncharacterized protein</fullName>
    </submittedName>
</protein>